<feature type="non-terminal residue" evidence="1">
    <location>
        <position position="1"/>
    </location>
</feature>
<reference evidence="1 2" key="1">
    <citation type="journal article" date="2013" name="BMC Genomics">
        <title>The miniature genome of a carnivorous plant Genlisea aurea contains a low number of genes and short non-coding sequences.</title>
        <authorList>
            <person name="Leushkin E.V."/>
            <person name="Sutormin R.A."/>
            <person name="Nabieva E.R."/>
            <person name="Penin A.A."/>
            <person name="Kondrashov A.S."/>
            <person name="Logacheva M.D."/>
        </authorList>
    </citation>
    <scope>NUCLEOTIDE SEQUENCE [LARGE SCALE GENOMIC DNA]</scope>
</reference>
<dbReference type="EMBL" id="AUSU01001183">
    <property type="protein sequence ID" value="EPS71611.1"/>
    <property type="molecule type" value="Genomic_DNA"/>
</dbReference>
<evidence type="ECO:0008006" key="3">
    <source>
        <dbReference type="Google" id="ProtNLM"/>
    </source>
</evidence>
<feature type="non-terminal residue" evidence="1">
    <location>
        <position position="81"/>
    </location>
</feature>
<name>S8D2H6_9LAMI</name>
<protein>
    <recommendedName>
        <fullName evidence="3">COX assembly mitochondrial protein</fullName>
    </recommendedName>
</protein>
<dbReference type="AlphaFoldDB" id="S8D2H6"/>
<dbReference type="OrthoDB" id="771242at2759"/>
<evidence type="ECO:0000313" key="2">
    <source>
        <dbReference type="Proteomes" id="UP000015453"/>
    </source>
</evidence>
<evidence type="ECO:0000313" key="1">
    <source>
        <dbReference type="EMBL" id="EPS71611.1"/>
    </source>
</evidence>
<organism evidence="1 2">
    <name type="scientific">Genlisea aurea</name>
    <dbReference type="NCBI Taxonomy" id="192259"/>
    <lineage>
        <taxon>Eukaryota</taxon>
        <taxon>Viridiplantae</taxon>
        <taxon>Streptophyta</taxon>
        <taxon>Embryophyta</taxon>
        <taxon>Tracheophyta</taxon>
        <taxon>Spermatophyta</taxon>
        <taxon>Magnoliopsida</taxon>
        <taxon>eudicotyledons</taxon>
        <taxon>Gunneridae</taxon>
        <taxon>Pentapetalae</taxon>
        <taxon>asterids</taxon>
        <taxon>lamiids</taxon>
        <taxon>Lamiales</taxon>
        <taxon>Lentibulariaceae</taxon>
        <taxon>Genlisea</taxon>
    </lineage>
</organism>
<gene>
    <name evidence="1" type="ORF">M569_03156</name>
</gene>
<dbReference type="Proteomes" id="UP000015453">
    <property type="component" value="Unassembled WGS sequence"/>
</dbReference>
<accession>S8D2H6</accession>
<comment type="caution">
    <text evidence="1">The sequence shown here is derived from an EMBL/GenBank/DDBJ whole genome shotgun (WGS) entry which is preliminary data.</text>
</comment>
<keyword evidence="2" id="KW-1185">Reference proteome</keyword>
<proteinExistence type="predicted"/>
<sequence length="81" mass="8882">CDRLHRALSDCHRRIAAGPSRDAACRFLNRSLAQCLVSEVCPTESNAVRSLCSSAGTAVKRRQCREAQISLSACLSRFQSE</sequence>